<keyword evidence="2" id="KW-1185">Reference proteome</keyword>
<dbReference type="HOGENOM" id="CLU_3129832_0_0_1"/>
<evidence type="ECO:0000313" key="1">
    <source>
        <dbReference type="EMBL" id="KIJ09776.1"/>
    </source>
</evidence>
<protein>
    <submittedName>
        <fullName evidence="1">Uncharacterized protein</fullName>
    </submittedName>
</protein>
<dbReference type="EMBL" id="KN819435">
    <property type="protein sequence ID" value="KIJ09776.1"/>
    <property type="molecule type" value="Genomic_DNA"/>
</dbReference>
<feature type="non-terminal residue" evidence="1">
    <location>
        <position position="50"/>
    </location>
</feature>
<accession>A0A0C9TRI5</accession>
<gene>
    <name evidence="1" type="ORF">PAXINDRAFT_59459</name>
</gene>
<evidence type="ECO:0000313" key="2">
    <source>
        <dbReference type="Proteomes" id="UP000053647"/>
    </source>
</evidence>
<reference evidence="2" key="2">
    <citation type="submission" date="2015-01" db="EMBL/GenBank/DDBJ databases">
        <title>Evolutionary Origins and Diversification of the Mycorrhizal Mutualists.</title>
        <authorList>
            <consortium name="DOE Joint Genome Institute"/>
            <consortium name="Mycorrhizal Genomics Consortium"/>
            <person name="Kohler A."/>
            <person name="Kuo A."/>
            <person name="Nagy L.G."/>
            <person name="Floudas D."/>
            <person name="Copeland A."/>
            <person name="Barry K.W."/>
            <person name="Cichocki N."/>
            <person name="Veneault-Fourrey C."/>
            <person name="LaButti K."/>
            <person name="Lindquist E.A."/>
            <person name="Lipzen A."/>
            <person name="Lundell T."/>
            <person name="Morin E."/>
            <person name="Murat C."/>
            <person name="Riley R."/>
            <person name="Ohm R."/>
            <person name="Sun H."/>
            <person name="Tunlid A."/>
            <person name="Henrissat B."/>
            <person name="Grigoriev I.V."/>
            <person name="Hibbett D.S."/>
            <person name="Martin F."/>
        </authorList>
    </citation>
    <scope>NUCLEOTIDE SEQUENCE [LARGE SCALE GENOMIC DNA]</scope>
    <source>
        <strain evidence="2">ATCC 200175</strain>
    </source>
</reference>
<reference evidence="1 2" key="1">
    <citation type="submission" date="2014-06" db="EMBL/GenBank/DDBJ databases">
        <authorList>
            <consortium name="DOE Joint Genome Institute"/>
            <person name="Kuo A."/>
            <person name="Kohler A."/>
            <person name="Nagy L.G."/>
            <person name="Floudas D."/>
            <person name="Copeland A."/>
            <person name="Barry K.W."/>
            <person name="Cichocki N."/>
            <person name="Veneault-Fourrey C."/>
            <person name="LaButti K."/>
            <person name="Lindquist E.A."/>
            <person name="Lipzen A."/>
            <person name="Lundell T."/>
            <person name="Morin E."/>
            <person name="Murat C."/>
            <person name="Sun H."/>
            <person name="Tunlid A."/>
            <person name="Henrissat B."/>
            <person name="Grigoriev I.V."/>
            <person name="Hibbett D.S."/>
            <person name="Martin F."/>
            <person name="Nordberg H.P."/>
            <person name="Cantor M.N."/>
            <person name="Hua S.X."/>
        </authorList>
    </citation>
    <scope>NUCLEOTIDE SEQUENCE [LARGE SCALE GENOMIC DNA]</scope>
    <source>
        <strain evidence="1 2">ATCC 200175</strain>
    </source>
</reference>
<name>A0A0C9TRI5_PAXIN</name>
<sequence>DDETKVLNLGHFKLALLRSEIELVLPKDLEYTLGNLLMFFERTSENKNII</sequence>
<dbReference type="Proteomes" id="UP000053647">
    <property type="component" value="Unassembled WGS sequence"/>
</dbReference>
<proteinExistence type="predicted"/>
<organism evidence="1 2">
    <name type="scientific">Paxillus involutus ATCC 200175</name>
    <dbReference type="NCBI Taxonomy" id="664439"/>
    <lineage>
        <taxon>Eukaryota</taxon>
        <taxon>Fungi</taxon>
        <taxon>Dikarya</taxon>
        <taxon>Basidiomycota</taxon>
        <taxon>Agaricomycotina</taxon>
        <taxon>Agaricomycetes</taxon>
        <taxon>Agaricomycetidae</taxon>
        <taxon>Boletales</taxon>
        <taxon>Paxilineae</taxon>
        <taxon>Paxillaceae</taxon>
        <taxon>Paxillus</taxon>
    </lineage>
</organism>
<feature type="non-terminal residue" evidence="1">
    <location>
        <position position="1"/>
    </location>
</feature>
<dbReference type="AlphaFoldDB" id="A0A0C9TRI5"/>